<dbReference type="InterPro" id="IPR011989">
    <property type="entry name" value="ARM-like"/>
</dbReference>
<accession>A0AAD3DMM1</accession>
<evidence type="ECO:0000313" key="1">
    <source>
        <dbReference type="EMBL" id="GFR44669.1"/>
    </source>
</evidence>
<dbReference type="AlphaFoldDB" id="A0AAD3DMM1"/>
<sequence>MDLSGTELASLVQACKEVHALPPPLTDDQAHAFFSEYSLERLFRALSAAQDRDDVLLVSDSLGRLLETNLGHSMLSTAVPYLDAASTAPLPPLRRLAAEQYGNLLMARVRQEQRQPLTTVAAMDGGSSTGTDDDDNVTTNCLDQLVRLLTDSDTAVATTAARALKLFGSSSYAALQRLLGPGTTVARALLAAAAADRYGTVRLRVLALGLQLAAAGRGHHRTTGANAASAAAAAGGLEERLQLLRDSGLLQPLLQQLADPSDALACLAALQLLEELLAGGGEGGEGGGEEGGDGMAAALAGIALPQLLQLVSEPSLSDAAMPLVAGIVRRSLPEALPAAAVAAAFANGTATATATDQQGPANASAAANGEQELSNGTAAGVTTAAAPAGSSSTGLLAAPALLAAVRAVLDDSGDASAAAEACGLDALGTLGQSRAGAQLALTDEAVVRAACERALGRSPHPEVRCAALHALASLAGLERAGRERCRAAAVLPEQCEELLRRCVFSACGLRRRPGEVLAAGLSQPFRDLRLATYRCIAALALRSWFALELLTSP</sequence>
<dbReference type="Gene3D" id="1.25.10.10">
    <property type="entry name" value="Leucine-rich Repeat Variant"/>
    <property type="match status" value="1"/>
</dbReference>
<organism evidence="1 2">
    <name type="scientific">Astrephomene gubernaculifera</name>
    <dbReference type="NCBI Taxonomy" id="47775"/>
    <lineage>
        <taxon>Eukaryota</taxon>
        <taxon>Viridiplantae</taxon>
        <taxon>Chlorophyta</taxon>
        <taxon>core chlorophytes</taxon>
        <taxon>Chlorophyceae</taxon>
        <taxon>CS clade</taxon>
        <taxon>Chlamydomonadales</taxon>
        <taxon>Astrephomenaceae</taxon>
        <taxon>Astrephomene</taxon>
    </lineage>
</organism>
<comment type="caution">
    <text evidence="1">The sequence shown here is derived from an EMBL/GenBank/DDBJ whole genome shotgun (WGS) entry which is preliminary data.</text>
</comment>
<gene>
    <name evidence="1" type="ORF">Agub_g5960</name>
</gene>
<reference evidence="1 2" key="1">
    <citation type="journal article" date="2021" name="Sci. Rep.">
        <title>Genome sequencing of the multicellular alga Astrephomene provides insights into convergent evolution of germ-soma differentiation.</title>
        <authorList>
            <person name="Yamashita S."/>
            <person name="Yamamoto K."/>
            <person name="Matsuzaki R."/>
            <person name="Suzuki S."/>
            <person name="Yamaguchi H."/>
            <person name="Hirooka S."/>
            <person name="Minakuchi Y."/>
            <person name="Miyagishima S."/>
            <person name="Kawachi M."/>
            <person name="Toyoda A."/>
            <person name="Nozaki H."/>
        </authorList>
    </citation>
    <scope>NUCLEOTIDE SEQUENCE [LARGE SCALE GENOMIC DNA]</scope>
    <source>
        <strain evidence="1 2">NIES-4017</strain>
    </source>
</reference>
<dbReference type="GO" id="GO:0043248">
    <property type="term" value="P:proteasome assembly"/>
    <property type="evidence" value="ECO:0007669"/>
    <property type="project" value="InterPro"/>
</dbReference>
<dbReference type="EMBL" id="BMAR01000008">
    <property type="protein sequence ID" value="GFR44669.1"/>
    <property type="molecule type" value="Genomic_DNA"/>
</dbReference>
<dbReference type="Proteomes" id="UP001054857">
    <property type="component" value="Unassembled WGS sequence"/>
</dbReference>
<keyword evidence="2" id="KW-1185">Reference proteome</keyword>
<dbReference type="InterPro" id="IPR019538">
    <property type="entry name" value="PSMD5"/>
</dbReference>
<dbReference type="PANTHER" id="PTHR13554:SF10">
    <property type="entry name" value="26S PROTEASOME NON-ATPASE REGULATORY SUBUNIT 5"/>
    <property type="match status" value="1"/>
</dbReference>
<feature type="non-terminal residue" evidence="1">
    <location>
        <position position="1"/>
    </location>
</feature>
<dbReference type="GO" id="GO:0005829">
    <property type="term" value="C:cytosol"/>
    <property type="evidence" value="ECO:0007669"/>
    <property type="project" value="TreeGrafter"/>
</dbReference>
<name>A0AAD3DMM1_9CHLO</name>
<dbReference type="PANTHER" id="PTHR13554">
    <property type="entry name" value="26S PROTEASOME NON-ATPASE REGULATORY SUBUNIT 5-RELATED"/>
    <property type="match status" value="1"/>
</dbReference>
<proteinExistence type="predicted"/>
<dbReference type="InterPro" id="IPR016024">
    <property type="entry name" value="ARM-type_fold"/>
</dbReference>
<dbReference type="SUPFAM" id="SSF48371">
    <property type="entry name" value="ARM repeat"/>
    <property type="match status" value="1"/>
</dbReference>
<evidence type="ECO:0000313" key="2">
    <source>
        <dbReference type="Proteomes" id="UP001054857"/>
    </source>
</evidence>
<protein>
    <submittedName>
        <fullName evidence="1">Uncharacterized protein</fullName>
    </submittedName>
</protein>